<sequence>MQGQPTWFAAVSASVARSLIALYFRGSTASGLSGRRGYGGVMELRDVEVFLVLAEELHFGRSAERLLAGRPRCRRQAPRRLTTQISRTKQQEERIP</sequence>
<reference evidence="2 3" key="1">
    <citation type="submission" date="2018-05" db="EMBL/GenBank/DDBJ databases">
        <title>Streptomyces venezuelae.</title>
        <authorList>
            <person name="Kim W."/>
            <person name="Lee N."/>
            <person name="Cho B.-K."/>
        </authorList>
    </citation>
    <scope>NUCLEOTIDE SEQUENCE [LARGE SCALE GENOMIC DNA]</scope>
    <source>
        <strain evidence="2 3">ATCC 15068</strain>
    </source>
</reference>
<dbReference type="AlphaFoldDB" id="A0A5P2AN96"/>
<feature type="region of interest" description="Disordered" evidence="1">
    <location>
        <begin position="74"/>
        <end position="96"/>
    </location>
</feature>
<dbReference type="EMBL" id="CP029194">
    <property type="protein sequence ID" value="QES18351.1"/>
    <property type="molecule type" value="Genomic_DNA"/>
</dbReference>
<gene>
    <name evidence="2" type="ORF">DEJ46_03940</name>
</gene>
<evidence type="ECO:0000313" key="2">
    <source>
        <dbReference type="EMBL" id="QES18351.1"/>
    </source>
</evidence>
<organism evidence="2 3">
    <name type="scientific">Streptomyces venezuelae</name>
    <dbReference type="NCBI Taxonomy" id="54571"/>
    <lineage>
        <taxon>Bacteria</taxon>
        <taxon>Bacillati</taxon>
        <taxon>Actinomycetota</taxon>
        <taxon>Actinomycetes</taxon>
        <taxon>Kitasatosporales</taxon>
        <taxon>Streptomycetaceae</taxon>
        <taxon>Streptomyces</taxon>
    </lineage>
</organism>
<dbReference type="Proteomes" id="UP000324106">
    <property type="component" value="Chromosome"/>
</dbReference>
<accession>A0A5P2AN96</accession>
<name>A0A5P2AN96_STRVZ</name>
<evidence type="ECO:0000313" key="3">
    <source>
        <dbReference type="Proteomes" id="UP000324106"/>
    </source>
</evidence>
<proteinExistence type="predicted"/>
<protein>
    <submittedName>
        <fullName evidence="2">Uncharacterized protein</fullName>
    </submittedName>
</protein>
<evidence type="ECO:0000256" key="1">
    <source>
        <dbReference type="SAM" id="MobiDB-lite"/>
    </source>
</evidence>